<comment type="caution">
    <text evidence="1">The sequence shown here is derived from an EMBL/GenBank/DDBJ whole genome shotgun (WGS) entry which is preliminary data.</text>
</comment>
<dbReference type="Proteomes" id="UP000318571">
    <property type="component" value="Chromosome 12"/>
</dbReference>
<accession>A0A553PT93</accession>
<evidence type="ECO:0000313" key="2">
    <source>
        <dbReference type="Proteomes" id="UP000318571"/>
    </source>
</evidence>
<name>A0A553PT93_TIGCA</name>
<proteinExistence type="predicted"/>
<dbReference type="AlphaFoldDB" id="A0A553PT93"/>
<gene>
    <name evidence="1" type="ORF">TCAL_14501</name>
</gene>
<reference evidence="1 2" key="1">
    <citation type="journal article" date="2018" name="Nat. Ecol. Evol.">
        <title>Genomic signatures of mitonuclear coevolution across populations of Tigriopus californicus.</title>
        <authorList>
            <person name="Barreto F.S."/>
            <person name="Watson E.T."/>
            <person name="Lima T.G."/>
            <person name="Willett C.S."/>
            <person name="Edmands S."/>
            <person name="Li W."/>
            <person name="Burton R.S."/>
        </authorList>
    </citation>
    <scope>NUCLEOTIDE SEQUENCE [LARGE SCALE GENOMIC DNA]</scope>
    <source>
        <strain evidence="1 2">San Diego</strain>
    </source>
</reference>
<protein>
    <submittedName>
        <fullName evidence="1">Uncharacterized protein</fullName>
    </submittedName>
</protein>
<keyword evidence="2" id="KW-1185">Reference proteome</keyword>
<dbReference type="EMBL" id="VCGU01000001">
    <property type="protein sequence ID" value="TRY80903.1"/>
    <property type="molecule type" value="Genomic_DNA"/>
</dbReference>
<sequence>MSSPANADCQLAVIPRVVTITGTIMGMNTPMHHKVDTSTAMLIIISNRILTTTHNPKVMVDTGGPGRTILPGVLIGIRRIKGAFIALKGGWVHGQAYYANSPKLRSVGDRIIKFAKLVAGPGPYGPKAPFKRR</sequence>
<organism evidence="1 2">
    <name type="scientific">Tigriopus californicus</name>
    <name type="common">Marine copepod</name>
    <dbReference type="NCBI Taxonomy" id="6832"/>
    <lineage>
        <taxon>Eukaryota</taxon>
        <taxon>Metazoa</taxon>
        <taxon>Ecdysozoa</taxon>
        <taxon>Arthropoda</taxon>
        <taxon>Crustacea</taxon>
        <taxon>Multicrustacea</taxon>
        <taxon>Hexanauplia</taxon>
        <taxon>Copepoda</taxon>
        <taxon>Harpacticoida</taxon>
        <taxon>Harpacticidae</taxon>
        <taxon>Tigriopus</taxon>
    </lineage>
</organism>
<evidence type="ECO:0000313" key="1">
    <source>
        <dbReference type="EMBL" id="TRY80903.1"/>
    </source>
</evidence>